<dbReference type="OrthoDB" id="10051656at2759"/>
<dbReference type="Pfam" id="PF03184">
    <property type="entry name" value="DDE_1"/>
    <property type="match status" value="1"/>
</dbReference>
<keyword evidence="3" id="KW-1185">Reference proteome</keyword>
<sequence>MRFEKATSVSQLNEWEKQKAARGSRIVKLKAIRPETGKPFFLAKQEPHIVKDTTNRNLGLAGFTASSWWVAKFKRYYGICDKKIIKFVTGRYLKEEAEMKKSADERTRKLLPILFLEKDNGIFGPIIKRTMFKARNLHATASTSGKMTKQLLIEWWKRVFFSYMHCHCIFLADSWPTFADQDAVEKVRPEELEYEMITIPPKVTGQIQPLDVLCFRMYKGYFRKISNWIFSNDQSVIFLSRLRLSQLIEEALLYLSTVSVSELRLEERLNPLASATYVQDDDIGSALYVGTIHAITQLQGYQKHYWDHLGH</sequence>
<name>A0A1D1UYN9_RAMVA</name>
<evidence type="ECO:0000313" key="2">
    <source>
        <dbReference type="EMBL" id="GAU94551.1"/>
    </source>
</evidence>
<dbReference type="AlphaFoldDB" id="A0A1D1UYN9"/>
<dbReference type="GO" id="GO:0003676">
    <property type="term" value="F:nucleic acid binding"/>
    <property type="evidence" value="ECO:0007669"/>
    <property type="project" value="InterPro"/>
</dbReference>
<comment type="caution">
    <text evidence="2">The sequence shown here is derived from an EMBL/GenBank/DDBJ whole genome shotgun (WGS) entry which is preliminary data.</text>
</comment>
<dbReference type="InterPro" id="IPR004875">
    <property type="entry name" value="DDE_SF_endonuclease_dom"/>
</dbReference>
<proteinExistence type="predicted"/>
<accession>A0A1D1UYN9</accession>
<dbReference type="Proteomes" id="UP000186922">
    <property type="component" value="Unassembled WGS sequence"/>
</dbReference>
<feature type="domain" description="DDE-1" evidence="1">
    <location>
        <begin position="133"/>
        <end position="226"/>
    </location>
</feature>
<protein>
    <recommendedName>
        <fullName evidence="1">DDE-1 domain-containing protein</fullName>
    </recommendedName>
</protein>
<evidence type="ECO:0000313" key="3">
    <source>
        <dbReference type="Proteomes" id="UP000186922"/>
    </source>
</evidence>
<organism evidence="2 3">
    <name type="scientific">Ramazzottius varieornatus</name>
    <name type="common">Water bear</name>
    <name type="synonym">Tardigrade</name>
    <dbReference type="NCBI Taxonomy" id="947166"/>
    <lineage>
        <taxon>Eukaryota</taxon>
        <taxon>Metazoa</taxon>
        <taxon>Ecdysozoa</taxon>
        <taxon>Tardigrada</taxon>
        <taxon>Eutardigrada</taxon>
        <taxon>Parachela</taxon>
        <taxon>Hypsibioidea</taxon>
        <taxon>Ramazzottiidae</taxon>
        <taxon>Ramazzottius</taxon>
    </lineage>
</organism>
<reference evidence="2 3" key="1">
    <citation type="journal article" date="2016" name="Nat. Commun.">
        <title>Extremotolerant tardigrade genome and improved radiotolerance of human cultured cells by tardigrade-unique protein.</title>
        <authorList>
            <person name="Hashimoto T."/>
            <person name="Horikawa D.D."/>
            <person name="Saito Y."/>
            <person name="Kuwahara H."/>
            <person name="Kozuka-Hata H."/>
            <person name="Shin-I T."/>
            <person name="Minakuchi Y."/>
            <person name="Ohishi K."/>
            <person name="Motoyama A."/>
            <person name="Aizu T."/>
            <person name="Enomoto A."/>
            <person name="Kondo K."/>
            <person name="Tanaka S."/>
            <person name="Hara Y."/>
            <person name="Koshikawa S."/>
            <person name="Sagara H."/>
            <person name="Miura T."/>
            <person name="Yokobori S."/>
            <person name="Miyagawa K."/>
            <person name="Suzuki Y."/>
            <person name="Kubo T."/>
            <person name="Oyama M."/>
            <person name="Kohara Y."/>
            <person name="Fujiyama A."/>
            <person name="Arakawa K."/>
            <person name="Katayama T."/>
            <person name="Toyoda A."/>
            <person name="Kunieda T."/>
        </authorList>
    </citation>
    <scope>NUCLEOTIDE SEQUENCE [LARGE SCALE GENOMIC DNA]</scope>
    <source>
        <strain evidence="2 3">YOKOZUNA-1</strain>
    </source>
</reference>
<evidence type="ECO:0000259" key="1">
    <source>
        <dbReference type="Pfam" id="PF03184"/>
    </source>
</evidence>
<dbReference type="EMBL" id="BDGG01000002">
    <property type="protein sequence ID" value="GAU94551.1"/>
    <property type="molecule type" value="Genomic_DNA"/>
</dbReference>
<gene>
    <name evidence="2" type="primary">RvY_06306-1</name>
    <name evidence="2" type="synonym">RvY_06306.1</name>
    <name evidence="2" type="ORF">RvY_06306</name>
</gene>